<evidence type="ECO:0000256" key="3">
    <source>
        <dbReference type="ARBA" id="ARBA00022768"/>
    </source>
</evidence>
<dbReference type="InterPro" id="IPR027417">
    <property type="entry name" value="P-loop_NTPase"/>
</dbReference>
<dbReference type="InterPro" id="IPR035647">
    <property type="entry name" value="EFG_III/V"/>
</dbReference>
<dbReference type="SUPFAM" id="SSF50447">
    <property type="entry name" value="Translation proteins"/>
    <property type="match status" value="1"/>
</dbReference>
<dbReference type="InterPro" id="IPR020568">
    <property type="entry name" value="Ribosomal_Su5_D2-typ_SF"/>
</dbReference>
<comment type="function">
    <text evidence="6 7">Catalyzes the GTP-dependent ribosomal translocation step during translation elongation. During this step, the ribosome changes from the pre-translocational (PRE) to the post-translocational (POST) state as the newly formed A-site-bound peptidyl-tRNA and P-site-bound deacylated tRNA move to the P and E sites, respectively. Catalyzes the coordinated movement of the two tRNA molecules, the mRNA and conformational changes in the ribosome.</text>
</comment>
<feature type="binding site" evidence="7">
    <location>
        <begin position="136"/>
        <end position="139"/>
    </location>
    <ligand>
        <name>GTP</name>
        <dbReference type="ChEBI" id="CHEBI:37565"/>
    </ligand>
</feature>
<dbReference type="SMART" id="SM00889">
    <property type="entry name" value="EFG_IV"/>
    <property type="match status" value="1"/>
</dbReference>
<dbReference type="CDD" id="cd01886">
    <property type="entry name" value="EF-G"/>
    <property type="match status" value="1"/>
</dbReference>
<gene>
    <name evidence="7 10" type="primary">fusA</name>
    <name evidence="10" type="ORF">D0544_03865</name>
</gene>
<dbReference type="GO" id="GO:0005525">
    <property type="term" value="F:GTP binding"/>
    <property type="evidence" value="ECO:0007669"/>
    <property type="project" value="UniProtKB-UniRule"/>
</dbReference>
<dbReference type="Pfam" id="PF14492">
    <property type="entry name" value="EFG_III"/>
    <property type="match status" value="1"/>
</dbReference>
<dbReference type="GO" id="GO:0097216">
    <property type="term" value="F:guanosine tetraphosphate binding"/>
    <property type="evidence" value="ECO:0007669"/>
    <property type="project" value="UniProtKB-ARBA"/>
</dbReference>
<dbReference type="NCBIfam" id="TIGR00484">
    <property type="entry name" value="EF-G"/>
    <property type="match status" value="1"/>
</dbReference>
<dbReference type="SUPFAM" id="SSF54980">
    <property type="entry name" value="EF-G C-terminal domain-like"/>
    <property type="match status" value="2"/>
</dbReference>
<keyword evidence="7" id="KW-0963">Cytoplasm</keyword>
<dbReference type="FunFam" id="2.40.30.10:FF:000006">
    <property type="entry name" value="Elongation factor G"/>
    <property type="match status" value="1"/>
</dbReference>
<dbReference type="SUPFAM" id="SSF54211">
    <property type="entry name" value="Ribosomal protein S5 domain 2-like"/>
    <property type="match status" value="1"/>
</dbReference>
<dbReference type="CDD" id="cd16262">
    <property type="entry name" value="EFG_III"/>
    <property type="match status" value="1"/>
</dbReference>
<dbReference type="FunFam" id="3.30.70.240:FF:000001">
    <property type="entry name" value="Elongation factor G"/>
    <property type="match status" value="1"/>
</dbReference>
<dbReference type="InterPro" id="IPR041095">
    <property type="entry name" value="EFG_II"/>
</dbReference>
<accession>A0A3P3VNH0</accession>
<organism evidence="10 11">
    <name type="scientific">Aestuariirhabdus litorea</name>
    <dbReference type="NCBI Taxonomy" id="2528527"/>
    <lineage>
        <taxon>Bacteria</taxon>
        <taxon>Pseudomonadati</taxon>
        <taxon>Pseudomonadota</taxon>
        <taxon>Gammaproteobacteria</taxon>
        <taxon>Oceanospirillales</taxon>
        <taxon>Aestuariirhabdaceae</taxon>
        <taxon>Aestuariirhabdus</taxon>
    </lineage>
</organism>
<comment type="caution">
    <text evidence="10">The sequence shown here is derived from an EMBL/GenBank/DDBJ whole genome shotgun (WGS) entry which is preliminary data.</text>
</comment>
<dbReference type="InterPro" id="IPR009000">
    <property type="entry name" value="Transl_B-barrel_sf"/>
</dbReference>
<dbReference type="InterPro" id="IPR031157">
    <property type="entry name" value="G_TR_CS"/>
</dbReference>
<dbReference type="Pfam" id="PF22042">
    <property type="entry name" value="EF-G_D2"/>
    <property type="match status" value="1"/>
</dbReference>
<keyword evidence="5 7" id="KW-0342">GTP-binding</keyword>
<comment type="subcellular location">
    <subcellularLocation>
        <location evidence="7">Cytoplasm</location>
    </subcellularLocation>
</comment>
<dbReference type="PANTHER" id="PTHR43261:SF1">
    <property type="entry name" value="RIBOSOME-RELEASING FACTOR 2, MITOCHONDRIAL"/>
    <property type="match status" value="1"/>
</dbReference>
<dbReference type="InterPro" id="IPR004540">
    <property type="entry name" value="Transl_elong_EFG/EF2"/>
</dbReference>
<dbReference type="Proteomes" id="UP000280792">
    <property type="component" value="Unassembled WGS sequence"/>
</dbReference>
<protein>
    <recommendedName>
        <fullName evidence="7 8">Elongation factor G</fullName>
        <shortName evidence="7">EF-G</shortName>
    </recommendedName>
</protein>
<dbReference type="InterPro" id="IPR053905">
    <property type="entry name" value="EF-G-like_DII"/>
</dbReference>
<keyword evidence="3 7" id="KW-0251">Elongation factor</keyword>
<dbReference type="Gene3D" id="3.30.70.240">
    <property type="match status" value="1"/>
</dbReference>
<evidence type="ECO:0000256" key="5">
    <source>
        <dbReference type="ARBA" id="ARBA00023134"/>
    </source>
</evidence>
<dbReference type="Gene3D" id="3.30.70.870">
    <property type="entry name" value="Elongation Factor G (Translational Gtpase), domain 3"/>
    <property type="match status" value="1"/>
</dbReference>
<dbReference type="InterPro" id="IPR000795">
    <property type="entry name" value="T_Tr_GTP-bd_dom"/>
</dbReference>
<feature type="binding site" evidence="7">
    <location>
        <begin position="18"/>
        <end position="25"/>
    </location>
    <ligand>
        <name>GTP</name>
        <dbReference type="ChEBI" id="CHEBI:37565"/>
    </ligand>
</feature>
<dbReference type="InterPro" id="IPR005225">
    <property type="entry name" value="Small_GTP-bd"/>
</dbReference>
<dbReference type="PRINTS" id="PR00315">
    <property type="entry name" value="ELONGATNFCT"/>
</dbReference>
<evidence type="ECO:0000256" key="6">
    <source>
        <dbReference type="ARBA" id="ARBA00024731"/>
    </source>
</evidence>
<keyword evidence="4 7" id="KW-0648">Protein biosynthesis</keyword>
<dbReference type="NCBIfam" id="TIGR00231">
    <property type="entry name" value="small_GTP"/>
    <property type="match status" value="1"/>
</dbReference>
<comment type="similarity">
    <text evidence="1 7">Belongs to the TRAFAC class translation factor GTPase superfamily. Classic translation factor GTPase family. EF-G/EF-2 subfamily.</text>
</comment>
<dbReference type="GO" id="GO:0005737">
    <property type="term" value="C:cytoplasm"/>
    <property type="evidence" value="ECO:0007669"/>
    <property type="project" value="UniProtKB-SubCell"/>
</dbReference>
<dbReference type="PANTHER" id="PTHR43261">
    <property type="entry name" value="TRANSLATION ELONGATION FACTOR G-RELATED"/>
    <property type="match status" value="1"/>
</dbReference>
<evidence type="ECO:0000259" key="9">
    <source>
        <dbReference type="PROSITE" id="PS51722"/>
    </source>
</evidence>
<dbReference type="NCBIfam" id="NF009381">
    <property type="entry name" value="PRK12740.1-5"/>
    <property type="match status" value="1"/>
</dbReference>
<evidence type="ECO:0000313" key="10">
    <source>
        <dbReference type="EMBL" id="RRJ84255.1"/>
    </source>
</evidence>
<evidence type="ECO:0000256" key="8">
    <source>
        <dbReference type="NCBIfam" id="TIGR00484"/>
    </source>
</evidence>
<dbReference type="GO" id="GO:0003924">
    <property type="term" value="F:GTPase activity"/>
    <property type="evidence" value="ECO:0007669"/>
    <property type="project" value="InterPro"/>
</dbReference>
<reference evidence="10 11" key="1">
    <citation type="submission" date="2018-08" db="EMBL/GenBank/DDBJ databases">
        <authorList>
            <person name="Khan S.A."/>
        </authorList>
    </citation>
    <scope>NUCLEOTIDE SEQUENCE [LARGE SCALE GENOMIC DNA]</scope>
    <source>
        <strain evidence="10 11">GTF-13</strain>
    </source>
</reference>
<feature type="domain" description="Tr-type G" evidence="9">
    <location>
        <begin position="9"/>
        <end position="283"/>
    </location>
</feature>
<dbReference type="GO" id="GO:0003746">
    <property type="term" value="F:translation elongation factor activity"/>
    <property type="evidence" value="ECO:0007669"/>
    <property type="project" value="UniProtKB-UniRule"/>
</dbReference>
<dbReference type="Pfam" id="PF03764">
    <property type="entry name" value="EFG_IV"/>
    <property type="match status" value="1"/>
</dbReference>
<dbReference type="Pfam" id="PF00679">
    <property type="entry name" value="EFG_C"/>
    <property type="match status" value="1"/>
</dbReference>
<dbReference type="HAMAP" id="MF_00054_B">
    <property type="entry name" value="EF_G_EF_2_B"/>
    <property type="match status" value="1"/>
</dbReference>
<dbReference type="FunFam" id="3.40.50.300:FF:000029">
    <property type="entry name" value="Elongation factor G"/>
    <property type="match status" value="1"/>
</dbReference>
<dbReference type="GO" id="GO:0032790">
    <property type="term" value="P:ribosome disassembly"/>
    <property type="evidence" value="ECO:0007669"/>
    <property type="project" value="TreeGrafter"/>
</dbReference>
<dbReference type="FunFam" id="3.30.70.870:FF:000001">
    <property type="entry name" value="Elongation factor G"/>
    <property type="match status" value="1"/>
</dbReference>
<dbReference type="InterPro" id="IPR000640">
    <property type="entry name" value="EFG_V-like"/>
</dbReference>
<dbReference type="AlphaFoldDB" id="A0A3P3VNH0"/>
<dbReference type="CDD" id="cd04088">
    <property type="entry name" value="EFG_mtEFG_II"/>
    <property type="match status" value="1"/>
</dbReference>
<dbReference type="InterPro" id="IPR005517">
    <property type="entry name" value="Transl_elong_EFG/EF2_IV"/>
</dbReference>
<dbReference type="InterPro" id="IPR009022">
    <property type="entry name" value="EFG_III"/>
</dbReference>
<dbReference type="PROSITE" id="PS00301">
    <property type="entry name" value="G_TR_1"/>
    <property type="match status" value="1"/>
</dbReference>
<dbReference type="CDD" id="cd03713">
    <property type="entry name" value="EFG_mtEFG_C"/>
    <property type="match status" value="1"/>
</dbReference>
<keyword evidence="11" id="KW-1185">Reference proteome</keyword>
<evidence type="ECO:0000256" key="1">
    <source>
        <dbReference type="ARBA" id="ARBA00005870"/>
    </source>
</evidence>
<dbReference type="EMBL" id="QWEZ01000001">
    <property type="protein sequence ID" value="RRJ84255.1"/>
    <property type="molecule type" value="Genomic_DNA"/>
</dbReference>
<name>A0A3P3VNH0_9GAMM</name>
<evidence type="ECO:0000313" key="11">
    <source>
        <dbReference type="Proteomes" id="UP000280792"/>
    </source>
</evidence>
<evidence type="ECO:0000256" key="4">
    <source>
        <dbReference type="ARBA" id="ARBA00022917"/>
    </source>
</evidence>
<dbReference type="Pfam" id="PF00009">
    <property type="entry name" value="GTP_EFTU"/>
    <property type="match status" value="1"/>
</dbReference>
<dbReference type="SMART" id="SM00838">
    <property type="entry name" value="EFG_C"/>
    <property type="match status" value="1"/>
</dbReference>
<feature type="binding site" evidence="7">
    <location>
        <begin position="82"/>
        <end position="86"/>
    </location>
    <ligand>
        <name>GTP</name>
        <dbReference type="ChEBI" id="CHEBI:37565"/>
    </ligand>
</feature>
<reference evidence="10 11" key="2">
    <citation type="submission" date="2018-12" db="EMBL/GenBank/DDBJ databases">
        <title>Simiduia agarivorans gen. nov., sp. nov., a marine, agarolytic bacterium isolated from shallow coastal water from Keelung, Taiwan.</title>
        <authorList>
            <person name="Shieh W.Y."/>
        </authorList>
    </citation>
    <scope>NUCLEOTIDE SEQUENCE [LARGE SCALE GENOMIC DNA]</scope>
    <source>
        <strain evidence="10 11">GTF-13</strain>
    </source>
</reference>
<keyword evidence="2 7" id="KW-0547">Nucleotide-binding</keyword>
<dbReference type="InterPro" id="IPR014721">
    <property type="entry name" value="Ribsml_uS5_D2-typ_fold_subgr"/>
</dbReference>
<dbReference type="Gene3D" id="2.40.30.10">
    <property type="entry name" value="Translation factors"/>
    <property type="match status" value="1"/>
</dbReference>
<sequence length="692" mass="76340">MDNRHYPMAKIRNIGFIAHIDAGKTTLSERVLFYSGFTHQMGNVDAGNTVTDWMAQERERGITIVSAAITTSWREHQLNIIDTPGHIDFTAEVERALRVLDGSVVLIDAVKGIEPQSETVWRQADLHRVPRLCFINKMDRTGANFDNSIASFARRLGCEPLPLQLPIGSEQSFSGVIDLLSLRALYWEGELGSEVREEPIPESLLATSEAARTRLIERIAEEDEILLDRYLEGAPLQVAEIQAAIRRATLSGRLFPLLCGACLRNLGVQPLLDAIVDYLPSPADVDEVEGRHPDRDERVRLPASSEAPLAALVFKVVSDAYAGQMAYVRVYSGTLKNGQKVWVPSRQHEERIGRMVRVYADRRENIDEVPAGEIDAIIGLKGVYTGDTLCSRESPILLETIEFPEPVVKIALEPATHQDRDAISQALANLAEEDPTFRVHTDEESGQTILSGMGELHLEVLVERLQREHHVSVRTGRPKVSYKETITDPVLGIRGRLIHQSGGHGQYGDVVIDVHPAERGSGFRFLNQVKGGLIPTEFIPAVEKGLRDGISCGLIGGHDITDIEVALVGGSSHEVDSSEQAFRSAAAIAIKRAIHEAGPRLLEPIFDLEVNVPEENLGDLLSLLAQIRCRVEESTGTDTQAQIVRGKVPLAEMFGFTTRLRSLSHGRGFFSMKFNHFALVPASLQKELAPLL</sequence>
<dbReference type="SUPFAM" id="SSF52540">
    <property type="entry name" value="P-loop containing nucleoside triphosphate hydrolases"/>
    <property type="match status" value="1"/>
</dbReference>
<dbReference type="PROSITE" id="PS51722">
    <property type="entry name" value="G_TR_2"/>
    <property type="match status" value="1"/>
</dbReference>
<dbReference type="InterPro" id="IPR035649">
    <property type="entry name" value="EFG_V"/>
</dbReference>
<evidence type="ECO:0000256" key="7">
    <source>
        <dbReference type="HAMAP-Rule" id="MF_00054"/>
    </source>
</evidence>
<evidence type="ECO:0000256" key="2">
    <source>
        <dbReference type="ARBA" id="ARBA00022741"/>
    </source>
</evidence>
<proteinExistence type="inferred from homology"/>
<dbReference type="Gene3D" id="3.30.230.10">
    <property type="match status" value="1"/>
</dbReference>
<dbReference type="Gene3D" id="3.40.50.300">
    <property type="entry name" value="P-loop containing nucleotide triphosphate hydrolases"/>
    <property type="match status" value="1"/>
</dbReference>